<name>A0A1B6QFY3_SORBI</name>
<dbReference type="Proteomes" id="UP000000768">
    <property type="component" value="Chromosome 2"/>
</dbReference>
<dbReference type="OrthoDB" id="1600564at2759"/>
<reference evidence="5 6" key="1">
    <citation type="journal article" date="2009" name="Nature">
        <title>The Sorghum bicolor genome and the diversification of grasses.</title>
        <authorList>
            <person name="Paterson A.H."/>
            <person name="Bowers J.E."/>
            <person name="Bruggmann R."/>
            <person name="Dubchak I."/>
            <person name="Grimwood J."/>
            <person name="Gundlach H."/>
            <person name="Haberer G."/>
            <person name="Hellsten U."/>
            <person name="Mitros T."/>
            <person name="Poliakov A."/>
            <person name="Schmutz J."/>
            <person name="Spannagl M."/>
            <person name="Tang H."/>
            <person name="Wang X."/>
            <person name="Wicker T."/>
            <person name="Bharti A.K."/>
            <person name="Chapman J."/>
            <person name="Feltus F.A."/>
            <person name="Gowik U."/>
            <person name="Grigoriev I.V."/>
            <person name="Lyons E."/>
            <person name="Maher C.A."/>
            <person name="Martis M."/>
            <person name="Narechania A."/>
            <person name="Otillar R.P."/>
            <person name="Penning B.W."/>
            <person name="Salamov A.A."/>
            <person name="Wang Y."/>
            <person name="Zhang L."/>
            <person name="Carpita N.C."/>
            <person name="Freeling M."/>
            <person name="Gingle A.R."/>
            <person name="Hash C.T."/>
            <person name="Keller B."/>
            <person name="Klein P."/>
            <person name="Kresovich S."/>
            <person name="McCann M.C."/>
            <person name="Ming R."/>
            <person name="Peterson D.G."/>
            <person name="Mehboob-ur-Rahman"/>
            <person name="Ware D."/>
            <person name="Westhoff P."/>
            <person name="Mayer K.F."/>
            <person name="Messing J."/>
            <person name="Rokhsar D.S."/>
        </authorList>
    </citation>
    <scope>NUCLEOTIDE SEQUENCE [LARGE SCALE GENOMIC DNA]</scope>
    <source>
        <strain evidence="6">cv. BTx623</strain>
    </source>
</reference>
<dbReference type="PANTHER" id="PTHR22835">
    <property type="entry name" value="ZINC FINGER FYVE DOMAIN CONTAINING PROTEIN"/>
    <property type="match status" value="1"/>
</dbReference>
<evidence type="ECO:0000256" key="3">
    <source>
        <dbReference type="ARBA" id="ARBA00022801"/>
    </source>
</evidence>
<keyword evidence="6" id="KW-1185">Reference proteome</keyword>
<keyword evidence="2" id="KW-0732">Signal</keyword>
<dbReference type="InterPro" id="IPR001087">
    <property type="entry name" value="GDSL"/>
</dbReference>
<evidence type="ECO:0000256" key="2">
    <source>
        <dbReference type="ARBA" id="ARBA00022729"/>
    </source>
</evidence>
<dbReference type="PANTHER" id="PTHR22835:SF235">
    <property type="entry name" value="OS07G0642200 PROTEIN"/>
    <property type="match status" value="1"/>
</dbReference>
<evidence type="ECO:0000313" key="6">
    <source>
        <dbReference type="Proteomes" id="UP000000768"/>
    </source>
</evidence>
<dbReference type="PROSITE" id="PS01098">
    <property type="entry name" value="LIPASE_GDSL_SER"/>
    <property type="match status" value="1"/>
</dbReference>
<accession>A0A1B6QFY3</accession>
<dbReference type="eggNOG" id="ENOG502QSMM">
    <property type="taxonomic scope" value="Eukaryota"/>
</dbReference>
<dbReference type="GO" id="GO:0006629">
    <property type="term" value="P:lipid metabolic process"/>
    <property type="evidence" value="ECO:0007669"/>
    <property type="project" value="InterPro"/>
</dbReference>
<dbReference type="Gramene" id="KXG36800">
    <property type="protein sequence ID" value="KXG36800"/>
    <property type="gene ID" value="SORBI_3002G394100"/>
</dbReference>
<dbReference type="GO" id="GO:0016298">
    <property type="term" value="F:lipase activity"/>
    <property type="evidence" value="ECO:0007669"/>
    <property type="project" value="InterPro"/>
</dbReference>
<dbReference type="EMBL" id="CM000761">
    <property type="protein sequence ID" value="KXG36800.1"/>
    <property type="molecule type" value="Genomic_DNA"/>
</dbReference>
<proteinExistence type="inferred from homology"/>
<dbReference type="InParanoid" id="A0A1B6QFY3"/>
<dbReference type="InterPro" id="IPR035669">
    <property type="entry name" value="SGNH_plant_lipase-like"/>
</dbReference>
<dbReference type="AlphaFoldDB" id="A0A1B6QFY3"/>
<dbReference type="InterPro" id="IPR036514">
    <property type="entry name" value="SGNH_hydro_sf"/>
</dbReference>
<gene>
    <name evidence="5" type="ORF">SORBI_3002G394100</name>
</gene>
<evidence type="ECO:0008006" key="7">
    <source>
        <dbReference type="Google" id="ProtNLM"/>
    </source>
</evidence>
<organism evidence="5 6">
    <name type="scientific">Sorghum bicolor</name>
    <name type="common">Sorghum</name>
    <name type="synonym">Sorghum vulgare</name>
    <dbReference type="NCBI Taxonomy" id="4558"/>
    <lineage>
        <taxon>Eukaryota</taxon>
        <taxon>Viridiplantae</taxon>
        <taxon>Streptophyta</taxon>
        <taxon>Embryophyta</taxon>
        <taxon>Tracheophyta</taxon>
        <taxon>Spermatophyta</taxon>
        <taxon>Magnoliopsida</taxon>
        <taxon>Liliopsida</taxon>
        <taxon>Poales</taxon>
        <taxon>Poaceae</taxon>
        <taxon>PACMAD clade</taxon>
        <taxon>Panicoideae</taxon>
        <taxon>Andropogonodae</taxon>
        <taxon>Andropogoneae</taxon>
        <taxon>Sorghinae</taxon>
        <taxon>Sorghum</taxon>
    </lineage>
</organism>
<dbReference type="SUPFAM" id="SSF52266">
    <property type="entry name" value="SGNH hydrolase"/>
    <property type="match status" value="1"/>
</dbReference>
<reference evidence="6" key="2">
    <citation type="journal article" date="2018" name="Plant J.">
        <title>The Sorghum bicolor reference genome: improved assembly, gene annotations, a transcriptome atlas, and signatures of genome organization.</title>
        <authorList>
            <person name="McCormick R.F."/>
            <person name="Truong S.K."/>
            <person name="Sreedasyam A."/>
            <person name="Jenkins J."/>
            <person name="Shu S."/>
            <person name="Sims D."/>
            <person name="Kennedy M."/>
            <person name="Amirebrahimi M."/>
            <person name="Weers B.D."/>
            <person name="McKinley B."/>
            <person name="Mattison A."/>
            <person name="Morishige D.T."/>
            <person name="Grimwood J."/>
            <person name="Schmutz J."/>
            <person name="Mullet J.E."/>
        </authorList>
    </citation>
    <scope>NUCLEOTIDE SEQUENCE [LARGE SCALE GENOMIC DNA]</scope>
    <source>
        <strain evidence="6">cv. BTx623</strain>
    </source>
</reference>
<comment type="similarity">
    <text evidence="1">Belongs to the 'GDSL' lipolytic enzyme family.</text>
</comment>
<dbReference type="InterPro" id="IPR008265">
    <property type="entry name" value="Lipase_GDSL_AS"/>
</dbReference>
<protein>
    <recommendedName>
        <fullName evidence="7">GDSL esterase/lipase</fullName>
    </recommendedName>
</protein>
<keyword evidence="4" id="KW-0325">Glycoprotein</keyword>
<dbReference type="CDD" id="cd01837">
    <property type="entry name" value="SGNH_plant_lipase_like"/>
    <property type="match status" value="1"/>
</dbReference>
<dbReference type="Pfam" id="PF00657">
    <property type="entry name" value="Lipase_GDSL"/>
    <property type="match status" value="1"/>
</dbReference>
<dbReference type="Gene3D" id="3.40.50.1110">
    <property type="entry name" value="SGNH hydrolase"/>
    <property type="match status" value="1"/>
</dbReference>
<dbReference type="OMA" id="RFFERKH"/>
<sequence length="429" mass="47082">MSKRLYTSIETTSRQAHGNPNHTVCVAFNLWPSSRLGAGMAEALPLPLLLIAVATTAVAAYCAPATPAAAAALRTSSYSHFFAFGDSLTDTGNFIHYSTAPGPVAHSPYGETFFHRPTGRWSDGRLIVDFIVERLGYPRWSPYLDGKSKEDFQHGANFAVASGTALSRRFFERKHLDVDQITPYSLAVQMRWFKQVLSMLLAASTDDDLDRREMMSSSLFLVEIGGNDYIHPLFQNRTLDWVKPLVPLVIASIGSALEALIQLGAKTVYVPGVFPLGCSPRHLFLFHGVSSAGDYDPATGCLRWLNDLTALHNSLLRAKLAQLRRDYPGVSLVYVDYYGKIMDAVASPARYGFGERTVLDACCAGGGPYNGNFTVHCSEPGAVQCSDPSVYVSWDGLHFTEAMYKIMARDLFDRLVETVGTKLVLQTAQ</sequence>
<keyword evidence="3" id="KW-0378">Hydrolase</keyword>
<evidence type="ECO:0000313" key="5">
    <source>
        <dbReference type="EMBL" id="KXG36800.1"/>
    </source>
</evidence>
<evidence type="ECO:0000256" key="1">
    <source>
        <dbReference type="ARBA" id="ARBA00008668"/>
    </source>
</evidence>
<evidence type="ECO:0000256" key="4">
    <source>
        <dbReference type="ARBA" id="ARBA00023180"/>
    </source>
</evidence>